<organism evidence="2 3">
    <name type="scientific">Kribbella speibonae</name>
    <dbReference type="NCBI Taxonomy" id="1572660"/>
    <lineage>
        <taxon>Bacteria</taxon>
        <taxon>Bacillati</taxon>
        <taxon>Actinomycetota</taxon>
        <taxon>Actinomycetes</taxon>
        <taxon>Propionibacteriales</taxon>
        <taxon>Kribbellaceae</taxon>
        <taxon>Kribbella</taxon>
    </lineage>
</organism>
<evidence type="ECO:0000256" key="1">
    <source>
        <dbReference type="SAM" id="Phobius"/>
    </source>
</evidence>
<dbReference type="RefSeq" id="WP_131498904.1">
    <property type="nucleotide sequence ID" value="NZ_SJKC01000005.1"/>
</dbReference>
<feature type="transmembrane region" description="Helical" evidence="1">
    <location>
        <begin position="116"/>
        <end position="139"/>
    </location>
</feature>
<feature type="transmembrane region" description="Helical" evidence="1">
    <location>
        <begin position="6"/>
        <end position="25"/>
    </location>
</feature>
<keyword evidence="1" id="KW-0812">Transmembrane</keyword>
<name>A0A4R0IJD8_9ACTN</name>
<feature type="transmembrane region" description="Helical" evidence="1">
    <location>
        <begin position="45"/>
        <end position="66"/>
    </location>
</feature>
<reference evidence="2 3" key="1">
    <citation type="submission" date="2019-02" db="EMBL/GenBank/DDBJ databases">
        <title>Kribbella capetownensis sp. nov. and Kribbella speibonae sp. nov., isolated from soil.</title>
        <authorList>
            <person name="Curtis S.M."/>
            <person name="Norton I."/>
            <person name="Everest G.J."/>
            <person name="Meyers P.R."/>
        </authorList>
    </citation>
    <scope>NUCLEOTIDE SEQUENCE [LARGE SCALE GENOMIC DNA]</scope>
    <source>
        <strain evidence="2 3">YM55</strain>
    </source>
</reference>
<keyword evidence="1" id="KW-1133">Transmembrane helix</keyword>
<dbReference type="AlphaFoldDB" id="A0A4R0IJD8"/>
<proteinExistence type="predicted"/>
<feature type="transmembrane region" description="Helical" evidence="1">
    <location>
        <begin position="86"/>
        <end position="104"/>
    </location>
</feature>
<accession>A0A4R0IJD8</accession>
<gene>
    <name evidence="2" type="ORF">E0H92_32210</name>
</gene>
<dbReference type="Proteomes" id="UP000294225">
    <property type="component" value="Unassembled WGS sequence"/>
</dbReference>
<keyword evidence="1" id="KW-0472">Membrane</keyword>
<feature type="transmembrane region" description="Helical" evidence="1">
    <location>
        <begin position="159"/>
        <end position="177"/>
    </location>
</feature>
<evidence type="ECO:0000313" key="2">
    <source>
        <dbReference type="EMBL" id="TCC32839.1"/>
    </source>
</evidence>
<comment type="caution">
    <text evidence="2">The sequence shown here is derived from an EMBL/GenBank/DDBJ whole genome shotgun (WGS) entry which is preliminary data.</text>
</comment>
<protein>
    <submittedName>
        <fullName evidence="2">Uncharacterized protein</fullName>
    </submittedName>
</protein>
<sequence>MALVVPLALIVLGSLLLDAAVRMLLPPEPDPAPSPANPIFRVLGLAVMVLGLINTIRGVGAVLATMDLPDPYSVPGARAIADAAGAVVWGAMILTIGAYIWRGAKRRGARDRGGRLLIVAGYVLVAVALSEAIDVGTGIWNPPTDPDALDPDDEALVTFLAWGAPGAALVHIGAGLAHEKILAKATFST</sequence>
<dbReference type="EMBL" id="SJKC01000005">
    <property type="protein sequence ID" value="TCC32839.1"/>
    <property type="molecule type" value="Genomic_DNA"/>
</dbReference>
<evidence type="ECO:0000313" key="3">
    <source>
        <dbReference type="Proteomes" id="UP000294225"/>
    </source>
</evidence>